<feature type="non-terminal residue" evidence="6">
    <location>
        <position position="247"/>
    </location>
</feature>
<dbReference type="OrthoDB" id="4849160at2759"/>
<keyword evidence="7" id="KW-1185">Reference proteome</keyword>
<dbReference type="Gene3D" id="2.70.50.70">
    <property type="match status" value="1"/>
</dbReference>
<keyword evidence="6" id="KW-0378">Hydrolase</keyword>
<evidence type="ECO:0000313" key="6">
    <source>
        <dbReference type="EMBL" id="KAF1974527.1"/>
    </source>
</evidence>
<dbReference type="EMBL" id="ML976674">
    <property type="protein sequence ID" value="KAF1974527.1"/>
    <property type="molecule type" value="Genomic_DNA"/>
</dbReference>
<organism evidence="6 7">
    <name type="scientific">Bimuria novae-zelandiae CBS 107.79</name>
    <dbReference type="NCBI Taxonomy" id="1447943"/>
    <lineage>
        <taxon>Eukaryota</taxon>
        <taxon>Fungi</taxon>
        <taxon>Dikarya</taxon>
        <taxon>Ascomycota</taxon>
        <taxon>Pezizomycotina</taxon>
        <taxon>Dothideomycetes</taxon>
        <taxon>Pleosporomycetidae</taxon>
        <taxon>Pleosporales</taxon>
        <taxon>Massarineae</taxon>
        <taxon>Didymosphaeriaceae</taxon>
        <taxon>Bimuria</taxon>
    </lineage>
</organism>
<evidence type="ECO:0000256" key="1">
    <source>
        <dbReference type="ARBA" id="ARBA00001973"/>
    </source>
</evidence>
<dbReference type="InterPro" id="IPR049892">
    <property type="entry name" value="AA9"/>
</dbReference>
<dbReference type="PANTHER" id="PTHR33353">
    <property type="entry name" value="PUTATIVE (AFU_ORTHOLOGUE AFUA_1G12560)-RELATED"/>
    <property type="match status" value="1"/>
</dbReference>
<gene>
    <name evidence="6" type="ORF">BU23DRAFT_504928</name>
</gene>
<comment type="cofactor">
    <cofactor evidence="1">
        <name>Cu(2+)</name>
        <dbReference type="ChEBI" id="CHEBI:29036"/>
    </cofactor>
</comment>
<reference evidence="6" key="1">
    <citation type="journal article" date="2020" name="Stud. Mycol.">
        <title>101 Dothideomycetes genomes: a test case for predicting lifestyles and emergence of pathogens.</title>
        <authorList>
            <person name="Haridas S."/>
            <person name="Albert R."/>
            <person name="Binder M."/>
            <person name="Bloem J."/>
            <person name="Labutti K."/>
            <person name="Salamov A."/>
            <person name="Andreopoulos B."/>
            <person name="Baker S."/>
            <person name="Barry K."/>
            <person name="Bills G."/>
            <person name="Bluhm B."/>
            <person name="Cannon C."/>
            <person name="Castanera R."/>
            <person name="Culley D."/>
            <person name="Daum C."/>
            <person name="Ezra D."/>
            <person name="Gonzalez J."/>
            <person name="Henrissat B."/>
            <person name="Kuo A."/>
            <person name="Liang C."/>
            <person name="Lipzen A."/>
            <person name="Lutzoni F."/>
            <person name="Magnuson J."/>
            <person name="Mondo S."/>
            <person name="Nolan M."/>
            <person name="Ohm R."/>
            <person name="Pangilinan J."/>
            <person name="Park H.-J."/>
            <person name="Ramirez L."/>
            <person name="Alfaro M."/>
            <person name="Sun H."/>
            <person name="Tritt A."/>
            <person name="Yoshinaga Y."/>
            <person name="Zwiers L.-H."/>
            <person name="Turgeon B."/>
            <person name="Goodwin S."/>
            <person name="Spatafora J."/>
            <person name="Crous P."/>
            <person name="Grigoriev I."/>
        </authorList>
    </citation>
    <scope>NUCLEOTIDE SEQUENCE</scope>
    <source>
        <strain evidence="6">CBS 107.79</strain>
    </source>
</reference>
<dbReference type="Pfam" id="PF03443">
    <property type="entry name" value="AA9"/>
    <property type="match status" value="1"/>
</dbReference>
<keyword evidence="4" id="KW-1015">Disulfide bond</keyword>
<protein>
    <submittedName>
        <fullName evidence="6">Family 61 glycoside hydrolase</fullName>
    </submittedName>
</protein>
<dbReference type="GO" id="GO:0016787">
    <property type="term" value="F:hydrolase activity"/>
    <property type="evidence" value="ECO:0007669"/>
    <property type="project" value="UniProtKB-KW"/>
</dbReference>
<dbReference type="Proteomes" id="UP000800036">
    <property type="component" value="Unassembled WGS sequence"/>
</dbReference>
<dbReference type="AlphaFoldDB" id="A0A6A5VMC2"/>
<accession>A0A6A5VMC2</accession>
<evidence type="ECO:0000313" key="7">
    <source>
        <dbReference type="Proteomes" id="UP000800036"/>
    </source>
</evidence>
<proteinExistence type="predicted"/>
<sequence>MKYSMLAVAGFAASAFAHGYVQNFTADGKYQQGFLLDYYYMKQQTGKFPDTAAWYTENVDIGFVAPDAYATPDINCHKNSAPGAISATVTAGGSLVFSWGPYKWPHPYGPILGYVADCGGDCSKVVKTNLQWVKIAAEGIDYASQVWAQQKLIDQGGKWTLKVPSSLKPGNYVFRHELIALHGANSPNGAQNYPQCFNIKVTGSGTKSLPAGTLGTALYKADHPGILMNPYTKITSYAMPGPTPWAG</sequence>
<comment type="subcellular location">
    <subcellularLocation>
        <location evidence="2">Secreted</location>
    </subcellularLocation>
</comment>
<evidence type="ECO:0000256" key="4">
    <source>
        <dbReference type="ARBA" id="ARBA00023157"/>
    </source>
</evidence>
<dbReference type="PANTHER" id="PTHR33353:SF34">
    <property type="entry name" value="ENDO-BETA-1,4-GLUCANASE D"/>
    <property type="match status" value="1"/>
</dbReference>
<dbReference type="CDD" id="cd21175">
    <property type="entry name" value="LPMO_AA9"/>
    <property type="match status" value="1"/>
</dbReference>
<feature type="domain" description="Auxiliary Activity family 9 catalytic" evidence="5">
    <location>
        <begin position="18"/>
        <end position="236"/>
    </location>
</feature>
<dbReference type="GO" id="GO:0005576">
    <property type="term" value="C:extracellular region"/>
    <property type="evidence" value="ECO:0007669"/>
    <property type="project" value="UniProtKB-SubCell"/>
</dbReference>
<evidence type="ECO:0000256" key="2">
    <source>
        <dbReference type="ARBA" id="ARBA00004613"/>
    </source>
</evidence>
<evidence type="ECO:0000256" key="3">
    <source>
        <dbReference type="ARBA" id="ARBA00022525"/>
    </source>
</evidence>
<dbReference type="InterPro" id="IPR005103">
    <property type="entry name" value="AA9_LPMO"/>
</dbReference>
<keyword evidence="3" id="KW-0964">Secreted</keyword>
<evidence type="ECO:0000259" key="5">
    <source>
        <dbReference type="Pfam" id="PF03443"/>
    </source>
</evidence>
<name>A0A6A5VMC2_9PLEO</name>